<evidence type="ECO:0000313" key="2">
    <source>
        <dbReference type="EMBL" id="SIT06237.1"/>
    </source>
</evidence>
<dbReference type="AlphaFoldDB" id="A0A1N7P6T2"/>
<gene>
    <name evidence="2" type="ORF">SAMN05421761_11461</name>
</gene>
<feature type="domain" description="DUF4097" evidence="1">
    <location>
        <begin position="106"/>
        <end position="182"/>
    </location>
</feature>
<protein>
    <recommendedName>
        <fullName evidence="1">DUF4097 domain-containing protein</fullName>
    </recommendedName>
</protein>
<dbReference type="RefSeq" id="WP_076502513.1">
    <property type="nucleotide sequence ID" value="NZ_FTOP01000014.1"/>
</dbReference>
<organism evidence="2 3">
    <name type="scientific">Belliella pelovolcani</name>
    <dbReference type="NCBI Taxonomy" id="529505"/>
    <lineage>
        <taxon>Bacteria</taxon>
        <taxon>Pseudomonadati</taxon>
        <taxon>Bacteroidota</taxon>
        <taxon>Cytophagia</taxon>
        <taxon>Cytophagales</taxon>
        <taxon>Cyclobacteriaceae</taxon>
        <taxon>Belliella</taxon>
    </lineage>
</organism>
<reference evidence="3" key="1">
    <citation type="submission" date="2017-01" db="EMBL/GenBank/DDBJ databases">
        <authorList>
            <person name="Varghese N."/>
            <person name="Submissions S."/>
        </authorList>
    </citation>
    <scope>NUCLEOTIDE SEQUENCE [LARGE SCALE GENOMIC DNA]</scope>
    <source>
        <strain evidence="3">DSM 46698</strain>
    </source>
</reference>
<dbReference type="STRING" id="529505.SAMN05421761_11461"/>
<name>A0A1N7P6T2_9BACT</name>
<accession>A0A1N7P6T2</accession>
<evidence type="ECO:0000259" key="1">
    <source>
        <dbReference type="Pfam" id="PF13349"/>
    </source>
</evidence>
<proteinExistence type="predicted"/>
<sequence>MKNSISIFQIIVGVLVLMVSSESIAQRQVLIDTKRDFSGIQRIEASSGMLEMEYLGDPNKQDVSVDVYLESTNTNQDVVFVAVGDVLKITYQQNNSGSNSWKGSQTKGYIKISGPEQMLLELSAGSGTIKVDQVIAAQTKVRVASGSMDVSNVTGALDAKASSGRISIRGLNGDLMMSASSGSASLTDIMGKANVSLVSGSVKGNNIEGPLSLKISSGSAKLAQVKQIESVNSVSGSAEFTKSGLSDLTNLKSSSGSIKIKTTSSIEDYNYNLKASSGSLRVGNNSKGKALQINNGSSKIVNGSVVSGSISIEN</sequence>
<dbReference type="Proteomes" id="UP000186026">
    <property type="component" value="Unassembled WGS sequence"/>
</dbReference>
<dbReference type="InterPro" id="IPR025164">
    <property type="entry name" value="Toastrack_DUF4097"/>
</dbReference>
<dbReference type="EMBL" id="FTOP01000014">
    <property type="protein sequence ID" value="SIT06237.1"/>
    <property type="molecule type" value="Genomic_DNA"/>
</dbReference>
<keyword evidence="3" id="KW-1185">Reference proteome</keyword>
<dbReference type="Pfam" id="PF13349">
    <property type="entry name" value="DUF4097"/>
    <property type="match status" value="1"/>
</dbReference>
<evidence type="ECO:0000313" key="3">
    <source>
        <dbReference type="Proteomes" id="UP000186026"/>
    </source>
</evidence>